<protein>
    <submittedName>
        <fullName evidence="2">TfoX/Sxy family protein</fullName>
    </submittedName>
</protein>
<dbReference type="RefSeq" id="WP_187018294.1">
    <property type="nucleotide sequence ID" value="NZ_JACRUK010000018.1"/>
</dbReference>
<keyword evidence="3" id="KW-1185">Reference proteome</keyword>
<evidence type="ECO:0000259" key="1">
    <source>
        <dbReference type="Pfam" id="PF04993"/>
    </source>
</evidence>
<comment type="caution">
    <text evidence="2">The sequence shown here is derived from an EMBL/GenBank/DDBJ whole genome shotgun (WGS) entry which is preliminary data.</text>
</comment>
<evidence type="ECO:0000313" key="2">
    <source>
        <dbReference type="EMBL" id="MBC5844632.1"/>
    </source>
</evidence>
<dbReference type="InterPro" id="IPR007076">
    <property type="entry name" value="TfoX_N"/>
</dbReference>
<dbReference type="Gene3D" id="3.30.1460.30">
    <property type="entry name" value="YgaC/TfoX-N like chaperone"/>
    <property type="match status" value="1"/>
</dbReference>
<proteinExistence type="predicted"/>
<gene>
    <name evidence="2" type="ORF">H8R25_09305</name>
</gene>
<dbReference type="Proteomes" id="UP000641454">
    <property type="component" value="Unassembled WGS sequence"/>
</dbReference>
<accession>A0A923SFI0</accession>
<dbReference type="Pfam" id="PF04993">
    <property type="entry name" value="TfoX_N"/>
    <property type="match status" value="1"/>
</dbReference>
<organism evidence="2 3">
    <name type="scientific">Flavobacterium muglaense</name>
    <dbReference type="NCBI Taxonomy" id="2764716"/>
    <lineage>
        <taxon>Bacteria</taxon>
        <taxon>Pseudomonadati</taxon>
        <taxon>Bacteroidota</taxon>
        <taxon>Flavobacteriia</taxon>
        <taxon>Flavobacteriales</taxon>
        <taxon>Flavobacteriaceae</taxon>
        <taxon>Flavobacterium</taxon>
    </lineage>
</organism>
<feature type="domain" description="TfoX N-terminal" evidence="1">
    <location>
        <begin position="23"/>
        <end position="104"/>
    </location>
</feature>
<reference evidence="2 3" key="1">
    <citation type="submission" date="2020-08" db="EMBL/GenBank/DDBJ databases">
        <title>Description of novel Flavobacterium F-392 isolate.</title>
        <authorList>
            <person name="Saticioglu I.B."/>
            <person name="Duman M."/>
            <person name="Altun S."/>
        </authorList>
    </citation>
    <scope>NUCLEOTIDE SEQUENCE [LARGE SCALE GENOMIC DNA]</scope>
    <source>
        <strain evidence="2 3">F-392</strain>
    </source>
</reference>
<evidence type="ECO:0000313" key="3">
    <source>
        <dbReference type="Proteomes" id="UP000641454"/>
    </source>
</evidence>
<name>A0A923SFI0_9FLAO</name>
<dbReference type="EMBL" id="JACRUL010000018">
    <property type="protein sequence ID" value="MBC5844632.1"/>
    <property type="molecule type" value="Genomic_DNA"/>
</dbReference>
<sequence length="115" mass="13568">MAYNEQLSIRIHNILTELNVSFVEKKMFGGNAFMINDKMCIGIMKEELMLRVMDEFYESLLEENYVNPMNFTGKIMKGFVFIEPEVLLTENQLKRWINYGLDFAERGVLKSKKKK</sequence>
<dbReference type="AlphaFoldDB" id="A0A923SFI0"/>
<dbReference type="SUPFAM" id="SSF159894">
    <property type="entry name" value="YgaC/TfoX-N like"/>
    <property type="match status" value="1"/>
</dbReference>